<keyword evidence="12" id="KW-0503">Monooxygenase</keyword>
<evidence type="ECO:0000313" key="42">
    <source>
        <dbReference type="Proteomes" id="UP000490727"/>
    </source>
</evidence>
<evidence type="ECO:0000313" key="19">
    <source>
        <dbReference type="EMBL" id="MWT19675.1"/>
    </source>
</evidence>
<dbReference type="InterPro" id="IPR001041">
    <property type="entry name" value="2Fe-2S_ferredoxin-type"/>
</dbReference>
<evidence type="ECO:0000313" key="25">
    <source>
        <dbReference type="EMBL" id="STK91093.1"/>
    </source>
</evidence>
<feature type="binding site" evidence="9">
    <location>
        <position position="270"/>
    </location>
    <ligand>
        <name>[2Fe-2S] cluster</name>
        <dbReference type="ChEBI" id="CHEBI:190135"/>
    </ligand>
</feature>
<comment type="catalytic activity">
    <reaction evidence="9">
        <text>(R)-carnitine + NADH + O2 + H(+) = (3R)-3-hydroxy-4-oxobutanoate + trimethylamine + NAD(+) + H2O</text>
        <dbReference type="Rhea" id="RHEA:55396"/>
        <dbReference type="ChEBI" id="CHEBI:15377"/>
        <dbReference type="ChEBI" id="CHEBI:15378"/>
        <dbReference type="ChEBI" id="CHEBI:15379"/>
        <dbReference type="ChEBI" id="CHEBI:16347"/>
        <dbReference type="ChEBI" id="CHEBI:57540"/>
        <dbReference type="ChEBI" id="CHEBI:57945"/>
        <dbReference type="ChEBI" id="CHEBI:58389"/>
        <dbReference type="ChEBI" id="CHEBI:138809"/>
        <dbReference type="EC" id="1.14.13.239"/>
    </reaction>
</comment>
<dbReference type="EMBL" id="WTRC01000009">
    <property type="protein sequence ID" value="MWT19675.1"/>
    <property type="molecule type" value="Genomic_DNA"/>
</dbReference>
<dbReference type="InterPro" id="IPR039003">
    <property type="entry name" value="Carnitine_monoox_B"/>
</dbReference>
<reference evidence="21 31" key="2">
    <citation type="submission" date="2016-12" db="EMBL/GenBank/DDBJ databases">
        <title>Real-Time Genomic Investigation Underlying the Public Health Response to a Shiga Toxin-Producing Escherichia Coli O26:H11 Outbreak in a Nursery.</title>
        <authorList>
            <person name="Ferdous M."/>
            <person name="Moran-Gilad J."/>
            <person name="Rossen J.W."/>
            <person name="Gdalevich M."/>
        </authorList>
    </citation>
    <scope>NUCLEOTIDE SEQUENCE [LARGE SCALE GENOMIC DNA]</scope>
    <source>
        <strain evidence="21 31">STEC 514-2</strain>
    </source>
</reference>
<dbReference type="Pfam" id="PF22290">
    <property type="entry name" value="DmmA-like_N"/>
    <property type="match status" value="1"/>
</dbReference>
<dbReference type="GO" id="GO:0051213">
    <property type="term" value="F:dioxygenase activity"/>
    <property type="evidence" value="ECO:0007669"/>
    <property type="project" value="UniProtKB-KW"/>
</dbReference>
<dbReference type="EMBL" id="RROO01000036">
    <property type="protein sequence ID" value="TJF63380.1"/>
    <property type="molecule type" value="Genomic_DNA"/>
</dbReference>
<keyword evidence="2 9" id="KW-0285">Flavoprotein</keyword>
<dbReference type="Gene3D" id="3.10.20.30">
    <property type="match status" value="1"/>
</dbReference>
<evidence type="ECO:0000313" key="16">
    <source>
        <dbReference type="EMBL" id="HAZ7493049.1"/>
    </source>
</evidence>
<dbReference type="EMBL" id="DABFUC010000001">
    <property type="protein sequence ID" value="HAI8956085.1"/>
    <property type="molecule type" value="Genomic_DNA"/>
</dbReference>
<dbReference type="EMBL" id="WOET01000016">
    <property type="protein sequence ID" value="MUM74371.1"/>
    <property type="molecule type" value="Genomic_DNA"/>
</dbReference>
<evidence type="ECO:0000313" key="38">
    <source>
        <dbReference type="Proteomes" id="UP000305093"/>
    </source>
</evidence>
<dbReference type="EMBL" id="UGFO01000006">
    <property type="protein sequence ID" value="STN14584.1"/>
    <property type="molecule type" value="Genomic_DNA"/>
</dbReference>
<dbReference type="InterPro" id="IPR054582">
    <property type="entry name" value="DmmA-like_N"/>
</dbReference>
<dbReference type="Proteomes" id="UP000255543">
    <property type="component" value="Unassembled WGS sequence"/>
</dbReference>
<reference evidence="15" key="15">
    <citation type="submission" date="2020-04" db="EMBL/GenBank/DDBJ databases">
        <authorList>
            <consortium name="NCBI Pathogen Detection Project"/>
        </authorList>
    </citation>
    <scope>NUCLEOTIDE SEQUENCE</scope>
    <source>
        <strain evidence="16">SJP41</strain>
        <strain evidence="15">TW14994</strain>
    </source>
</reference>
<dbReference type="SUPFAM" id="SSF52343">
    <property type="entry name" value="Ferredoxin reductase-like, C-terminal NADP-linked domain"/>
    <property type="match status" value="1"/>
</dbReference>
<evidence type="ECO:0000313" key="32">
    <source>
        <dbReference type="Proteomes" id="UP000248865"/>
    </source>
</evidence>
<dbReference type="Proteomes" id="UP000254718">
    <property type="component" value="Unassembled WGS sequence"/>
</dbReference>
<dbReference type="InterPro" id="IPR012675">
    <property type="entry name" value="Beta-grasp_dom_sf"/>
</dbReference>
<dbReference type="InterPro" id="IPR036010">
    <property type="entry name" value="2Fe-2S_ferredoxin-like_sf"/>
</dbReference>
<evidence type="ECO:0000313" key="26">
    <source>
        <dbReference type="EMBL" id="STM23727.1"/>
    </source>
</evidence>
<dbReference type="EMBL" id="UWXJ01000001">
    <property type="protein sequence ID" value="VCY83772.1"/>
    <property type="molecule type" value="Genomic_DNA"/>
</dbReference>
<comment type="catalytic activity">
    <reaction evidence="9">
        <text>(R)-carnitine + NADPH + O2 + H(+) = (3R)-3-hydroxy-4-oxobutanoate + trimethylamine + NADP(+) + H2O</text>
        <dbReference type="Rhea" id="RHEA:55368"/>
        <dbReference type="ChEBI" id="CHEBI:15377"/>
        <dbReference type="ChEBI" id="CHEBI:15378"/>
        <dbReference type="ChEBI" id="CHEBI:15379"/>
        <dbReference type="ChEBI" id="CHEBI:16347"/>
        <dbReference type="ChEBI" id="CHEBI:57783"/>
        <dbReference type="ChEBI" id="CHEBI:58349"/>
        <dbReference type="ChEBI" id="CHEBI:58389"/>
        <dbReference type="ChEBI" id="CHEBI:138809"/>
        <dbReference type="EC" id="1.14.13.239"/>
    </reaction>
</comment>
<dbReference type="SUPFAM" id="SSF54292">
    <property type="entry name" value="2Fe-2S ferredoxin-like"/>
    <property type="match status" value="1"/>
</dbReference>
<gene>
    <name evidence="25" type="primary">ophA1</name>
    <name evidence="29" type="synonym">pht2</name>
    <name evidence="12" type="synonym">yeaX</name>
    <name evidence="22" type="ORF">ABE91_027665</name>
    <name evidence="29" type="ORF">BANRA_02434</name>
    <name evidence="14" type="ORF">BG944_000083</name>
    <name evidence="12" type="ORF">BRV02_002359</name>
    <name evidence="21" type="ORF">BTQ06_05185</name>
    <name evidence="28" type="ORF">C9194_18295</name>
    <name evidence="23" type="ORF">DIV22_18985</name>
    <name evidence="13" type="ORF">GAJ12_22210</name>
    <name evidence="17" type="ORF">GNZ05_19670</name>
    <name evidence="19" type="ORF">GP965_01775</name>
    <name evidence="18" type="ORF">GQA06_11630</name>
    <name evidence="20" type="ORF">GUC01_04070</name>
    <name evidence="15" type="ORF">HKA49_000168</name>
    <name evidence="16" type="ORF">J8F57_003297</name>
    <name evidence="24" type="ORF">NCTC10418_03393</name>
    <name evidence="25" type="ORF">NCTC8179_03947</name>
    <name evidence="26" type="ORF">NCTC8333_02680</name>
    <name evidence="27" type="ORF">NCTC8960_04979</name>
</gene>
<keyword evidence="4 9" id="KW-0001">2Fe-2S</keyword>
<dbReference type="Proteomes" id="UP000248865">
    <property type="component" value="Unassembled WGS sequence"/>
</dbReference>
<dbReference type="EMBL" id="UGFE01000002">
    <property type="protein sequence ID" value="STM23727.1"/>
    <property type="molecule type" value="Genomic_DNA"/>
</dbReference>
<dbReference type="Gene3D" id="3.40.50.80">
    <property type="entry name" value="Nucleotide-binding domain of ferredoxin-NADP reductase (FNR) module"/>
    <property type="match status" value="1"/>
</dbReference>
<name>A0A066RL51_ECOLX</name>
<reference evidence="14 43" key="14">
    <citation type="submission" date="2020-02" db="EMBL/GenBank/DDBJ databases">
        <authorList>
            <consortium name="PulseNet: The National Subtyping Network for Foodborne Disease Surveillance"/>
            <person name="Tarr C.L."/>
            <person name="Trees E."/>
            <person name="Katz L.S."/>
            <person name="Carleton-Romer H.A."/>
            <person name="Stroika S."/>
            <person name="Kucerova Z."/>
            <person name="Roache K.F."/>
            <person name="Sabol A.L."/>
            <person name="Besser J."/>
            <person name="Gerner-Smidt P."/>
        </authorList>
    </citation>
    <scope>NUCLEOTIDE SEQUENCE [LARGE SCALE GENOMIC DNA]</scope>
    <source>
        <strain evidence="14 43">2014C-3796</strain>
    </source>
</reference>
<evidence type="ECO:0000256" key="7">
    <source>
        <dbReference type="ARBA" id="ARBA00023004"/>
    </source>
</evidence>
<dbReference type="Proteomes" id="UP000430387">
    <property type="component" value="Unassembled WGS sequence"/>
</dbReference>
<comment type="pathway">
    <text evidence="9">Amine and polyamine metabolism; carnitine metabolism.</text>
</comment>
<evidence type="ECO:0000313" key="14">
    <source>
        <dbReference type="EMBL" id="EFI0211004.1"/>
    </source>
</evidence>
<dbReference type="InterPro" id="IPR050415">
    <property type="entry name" value="MRET"/>
</dbReference>
<reference evidence="23 32" key="5">
    <citation type="submission" date="2018-05" db="EMBL/GenBank/DDBJ databases">
        <title>Genomic sequencing of EHEC O26 New European Clone.</title>
        <authorList>
            <person name="Karnisova L."/>
            <person name="Nunvar J."/>
            <person name="Marejkova M."/>
            <person name="Mellmann A."/>
            <person name="Drevinek P."/>
            <person name="Blahova K."/>
            <person name="Bielaszewska M."/>
        </authorList>
    </citation>
    <scope>NUCLEOTIDE SEQUENCE [LARGE SCALE GENOMIC DNA]</scope>
    <source>
        <strain evidence="23 32">14-391</strain>
    </source>
</reference>
<dbReference type="EMBL" id="WXKQ01000002">
    <property type="protein sequence ID" value="NAG18211.1"/>
    <property type="molecule type" value="Genomic_DNA"/>
</dbReference>
<comment type="subunit">
    <text evidence="9">Composed of an oxygenase subunit and a reductase subunit.</text>
</comment>
<reference evidence="13 45" key="12">
    <citation type="submission" date="2019-12" db="EMBL/GenBank/DDBJ databases">
        <authorList>
            <consortium name="NARMS: The National Antimicrobial Resistance Monitoring System"/>
        </authorList>
    </citation>
    <scope>NUCLEOTIDE SEQUENCE [LARGE SCALE GENOMIC DNA]</scope>
    <source>
        <strain evidence="13 45">CVM N19EC0596</strain>
    </source>
</reference>
<dbReference type="EMBL" id="MRVZ01000013">
    <property type="protein sequence ID" value="PAU25515.1"/>
    <property type="molecule type" value="Genomic_DNA"/>
</dbReference>
<reference evidence="17 42" key="10">
    <citation type="submission" date="2019-11" db="EMBL/GenBank/DDBJ databases">
        <title>Whole genome sequence analysis of environmental Escherichia coli from the feces of straw-necked ibis (Threskiornis spinicollis) nesting on inland wetlands.</title>
        <authorList>
            <person name="Wyrsch E.R."/>
            <person name="Roy Chowdhury P."/>
            <person name="Wallis L."/>
            <person name="Cummins M.L."/>
            <person name="Zingali T."/>
            <person name="Brandis K.J."/>
            <person name="Djordjevic S.P."/>
        </authorList>
    </citation>
    <scope>NUCLEOTIDE SEQUENCE [LARGE SCALE GENOMIC DNA]</scope>
    <source>
        <strain evidence="17 42">IBS12</strain>
    </source>
</reference>
<proteinExistence type="inferred from homology"/>
<dbReference type="UniPathway" id="UPA00117"/>
<evidence type="ECO:0000313" key="43">
    <source>
        <dbReference type="Proteomes" id="UP000521994"/>
    </source>
</evidence>
<dbReference type="EMBL" id="WTQJ01000212">
    <property type="protein sequence ID" value="MWR14442.1"/>
    <property type="molecule type" value="Genomic_DNA"/>
</dbReference>
<dbReference type="Proteomes" id="UP000305093">
    <property type="component" value="Unassembled WGS sequence"/>
</dbReference>
<dbReference type="CDD" id="cd00207">
    <property type="entry name" value="fer2"/>
    <property type="match status" value="1"/>
</dbReference>
<dbReference type="AlphaFoldDB" id="A0A066RL51"/>
<dbReference type="CDD" id="cd06185">
    <property type="entry name" value="PDR_like"/>
    <property type="match status" value="1"/>
</dbReference>
<keyword evidence="7 9" id="KW-0408">Iron</keyword>
<evidence type="ECO:0000313" key="18">
    <source>
        <dbReference type="EMBL" id="MWR14442.1"/>
    </source>
</evidence>
<dbReference type="EC" id="1.14.13.239" evidence="9"/>
<dbReference type="PROSITE" id="PS51085">
    <property type="entry name" value="2FE2S_FER_2"/>
    <property type="match status" value="1"/>
</dbReference>
<accession>A0A066RL51</accession>
<dbReference type="HAMAP" id="MF_02098">
    <property type="entry name" value="Carnitine_monoox_B"/>
    <property type="match status" value="1"/>
</dbReference>
<feature type="domain" description="2Fe-2S ferredoxin-type" evidence="10">
    <location>
        <begin position="233"/>
        <end position="321"/>
    </location>
</feature>
<evidence type="ECO:0000313" key="27">
    <source>
        <dbReference type="EMBL" id="STN14584.1"/>
    </source>
</evidence>
<evidence type="ECO:0000313" key="35">
    <source>
        <dbReference type="Proteomes" id="UP000255460"/>
    </source>
</evidence>
<comment type="similarity">
    <text evidence="9">Belongs to the PDR/VanB family. CntB subfamily.</text>
</comment>
<evidence type="ECO:0000313" key="44">
    <source>
        <dbReference type="Proteomes" id="UP000534332"/>
    </source>
</evidence>
<feature type="binding site" evidence="9">
    <location>
        <position position="278"/>
    </location>
    <ligand>
        <name>[2Fe-2S] cluster</name>
        <dbReference type="ChEBI" id="CHEBI:190135"/>
    </ligand>
</feature>
<evidence type="ECO:0000313" key="33">
    <source>
        <dbReference type="Proteomes" id="UP000254718"/>
    </source>
</evidence>
<keyword evidence="6 9" id="KW-0560">Oxidoreductase</keyword>
<evidence type="ECO:0000313" key="29">
    <source>
        <dbReference type="EMBL" id="VCY83772.1"/>
    </source>
</evidence>
<evidence type="ECO:0000313" key="20">
    <source>
        <dbReference type="EMBL" id="NAG18211.1"/>
    </source>
</evidence>
<dbReference type="PRINTS" id="PR00409">
    <property type="entry name" value="PHDIOXRDTASE"/>
</dbReference>
<reference evidence="20 41" key="9">
    <citation type="journal article" date="2019" name="Nat. Med.">
        <title>A library of human gut bacterial isolates paired with longitudinal multiomics data enables mechanistic microbiome research.</title>
        <authorList>
            <person name="Poyet M."/>
            <person name="Groussin M."/>
            <person name="Gibbons S.M."/>
            <person name="Avila-Pacheco J."/>
            <person name="Jiang X."/>
            <person name="Kearney S.M."/>
            <person name="Perrotta A.R."/>
            <person name="Berdy B."/>
            <person name="Zhao S."/>
            <person name="Lieberman T.D."/>
            <person name="Swanson P.K."/>
            <person name="Smith M."/>
            <person name="Roesemann S."/>
            <person name="Alexander J.E."/>
            <person name="Rich S.A."/>
            <person name="Livny J."/>
            <person name="Vlamakis H."/>
            <person name="Clish C."/>
            <person name="Bullock K."/>
            <person name="Deik A."/>
            <person name="Scott J."/>
            <person name="Pierce K.A."/>
            <person name="Xavier R.J."/>
            <person name="Alm E.J."/>
        </authorList>
    </citation>
    <scope>NUCLEOTIDE SEQUENCE [LARGE SCALE GENOMIC DNA]</scope>
    <source>
        <strain evidence="20 41">BIOML-A112</strain>
    </source>
</reference>
<evidence type="ECO:0000313" key="39">
    <source>
        <dbReference type="Proteomes" id="UP000430387"/>
    </source>
</evidence>
<dbReference type="Proteomes" id="UP000534332">
    <property type="component" value="Unassembled WGS sequence"/>
</dbReference>
<evidence type="ECO:0000313" key="12">
    <source>
        <dbReference type="EMBL" id="EFG2161293.1"/>
    </source>
</evidence>
<keyword evidence="9" id="KW-0521">NADP</keyword>
<keyword evidence="3 9" id="KW-0288">FMN</keyword>
<dbReference type="Proteomes" id="UP000537181">
    <property type="component" value="Unassembled WGS sequence"/>
</dbReference>
<reference evidence="33 34" key="6">
    <citation type="submission" date="2018-06" db="EMBL/GenBank/DDBJ databases">
        <authorList>
            <consortium name="Pathogen Informatics"/>
            <person name="Doyle S."/>
        </authorList>
    </citation>
    <scope>NUCLEOTIDE SEQUENCE [LARGE SCALE GENOMIC DNA]</scope>
    <source>
        <strain evidence="24 35">NCTC10418</strain>
        <strain evidence="25 36">NCTC8179</strain>
        <strain evidence="26 33">NCTC8333</strain>
        <strain evidence="27 34">NCTC8960</strain>
    </source>
</reference>
<evidence type="ECO:0000256" key="4">
    <source>
        <dbReference type="ARBA" id="ARBA00022714"/>
    </source>
</evidence>
<evidence type="ECO:0000313" key="41">
    <source>
        <dbReference type="Proteomes" id="UP000475070"/>
    </source>
</evidence>
<dbReference type="Proteomes" id="UP000255460">
    <property type="component" value="Unassembled WGS sequence"/>
</dbReference>
<dbReference type="PANTHER" id="PTHR47354">
    <property type="entry name" value="NADH OXIDOREDUCTASE HCR"/>
    <property type="match status" value="1"/>
</dbReference>
<feature type="binding site" evidence="9">
    <location>
        <position position="308"/>
    </location>
    <ligand>
        <name>[2Fe-2S] cluster</name>
        <dbReference type="ChEBI" id="CHEBI:190135"/>
    </ligand>
</feature>
<comment type="cofactor">
    <cofactor evidence="1 9">
        <name>FMN</name>
        <dbReference type="ChEBI" id="CHEBI:58210"/>
    </cofactor>
</comment>
<evidence type="ECO:0000256" key="6">
    <source>
        <dbReference type="ARBA" id="ARBA00023002"/>
    </source>
</evidence>
<comment type="function">
    <text evidence="9">Converts carnitine to trimethylamine and malic semialdehyde.</text>
</comment>
<dbReference type="InterPro" id="IPR006058">
    <property type="entry name" value="2Fe2S_fd_BS"/>
</dbReference>
<evidence type="ECO:0000313" key="30">
    <source>
        <dbReference type="Proteomes" id="UP000036331"/>
    </source>
</evidence>
<evidence type="ECO:0000256" key="2">
    <source>
        <dbReference type="ARBA" id="ARBA00022630"/>
    </source>
</evidence>
<evidence type="ECO:0000256" key="1">
    <source>
        <dbReference type="ARBA" id="ARBA00001917"/>
    </source>
</evidence>
<dbReference type="GO" id="GO:0009437">
    <property type="term" value="P:carnitine metabolic process"/>
    <property type="evidence" value="ECO:0007669"/>
    <property type="project" value="UniProtKB-UniRule"/>
</dbReference>
<evidence type="ECO:0000256" key="9">
    <source>
        <dbReference type="HAMAP-Rule" id="MF_02098"/>
    </source>
</evidence>
<dbReference type="Gene3D" id="2.40.30.10">
    <property type="entry name" value="Translation factors"/>
    <property type="match status" value="1"/>
</dbReference>
<keyword evidence="29" id="KW-0223">Dioxygenase</keyword>
<dbReference type="Proteomes" id="UP000218543">
    <property type="component" value="Unassembled WGS sequence"/>
</dbReference>
<protein>
    <recommendedName>
        <fullName evidence="9">Carnitine monooxygenase reductase subunit</fullName>
        <ecNumber evidence="9">1.14.13.239</ecNumber>
    </recommendedName>
    <alternativeName>
        <fullName evidence="9">Carnitine monooxygenase beta subunit</fullName>
    </alternativeName>
</protein>
<dbReference type="InterPro" id="IPR017927">
    <property type="entry name" value="FAD-bd_FR_type"/>
</dbReference>
<dbReference type="EMBL" id="AASWKX010000037">
    <property type="protein sequence ID" value="EFH6167738.1"/>
    <property type="molecule type" value="Genomic_DNA"/>
</dbReference>
<dbReference type="EMBL" id="LDXE02000008">
    <property type="protein sequence ID" value="PBN68142.1"/>
    <property type="molecule type" value="Genomic_DNA"/>
</dbReference>
<dbReference type="Proteomes" id="UP000281521">
    <property type="component" value="Unassembled WGS sequence"/>
</dbReference>
<evidence type="ECO:0000313" key="17">
    <source>
        <dbReference type="EMBL" id="MUM74371.1"/>
    </source>
</evidence>
<evidence type="ECO:0000259" key="11">
    <source>
        <dbReference type="PROSITE" id="PS51384"/>
    </source>
</evidence>
<dbReference type="EMBL" id="QFSS01000159">
    <property type="protein sequence ID" value="PZZ64804.1"/>
    <property type="molecule type" value="Genomic_DNA"/>
</dbReference>
<dbReference type="Proteomes" id="UP000842385">
    <property type="component" value="Unassembled WGS sequence"/>
</dbReference>
<evidence type="ECO:0000313" key="23">
    <source>
        <dbReference type="EMBL" id="PZZ64804.1"/>
    </source>
</evidence>
<dbReference type="EMBL" id="AASSGK010000012">
    <property type="protein sequence ID" value="EFG2161293.1"/>
    <property type="molecule type" value="Genomic_DNA"/>
</dbReference>
<evidence type="ECO:0000256" key="5">
    <source>
        <dbReference type="ARBA" id="ARBA00022723"/>
    </source>
</evidence>
<dbReference type="RefSeq" id="WP_001287005.1">
    <property type="nucleotide sequence ID" value="NZ_AP018808.1"/>
</dbReference>
<evidence type="ECO:0000313" key="36">
    <source>
        <dbReference type="Proteomes" id="UP000255543"/>
    </source>
</evidence>
<dbReference type="InterPro" id="IPR039261">
    <property type="entry name" value="FNR_nucleotide-bd"/>
</dbReference>
<evidence type="ECO:0000313" key="45">
    <source>
        <dbReference type="Proteomes" id="UP000537181"/>
    </source>
</evidence>
<evidence type="ECO:0000259" key="10">
    <source>
        <dbReference type="PROSITE" id="PS51085"/>
    </source>
</evidence>
<evidence type="ECO:0000313" key="22">
    <source>
        <dbReference type="EMBL" id="PBN68142.1"/>
    </source>
</evidence>
<organism evidence="25 36">
    <name type="scientific">Escherichia coli</name>
    <dbReference type="NCBI Taxonomy" id="562"/>
    <lineage>
        <taxon>Bacteria</taxon>
        <taxon>Pseudomonadati</taxon>
        <taxon>Pseudomonadota</taxon>
        <taxon>Gammaproteobacteria</taxon>
        <taxon>Enterobacterales</taxon>
        <taxon>Enterobacteriaceae</taxon>
        <taxon>Escherichia</taxon>
    </lineage>
</organism>
<evidence type="ECO:0000256" key="8">
    <source>
        <dbReference type="ARBA" id="ARBA00023014"/>
    </source>
</evidence>
<dbReference type="Proteomes" id="UP000036331">
    <property type="component" value="Unassembled WGS sequence"/>
</dbReference>
<keyword evidence="9" id="KW-0520">NAD</keyword>
<dbReference type="InterPro" id="IPR017938">
    <property type="entry name" value="Riboflavin_synthase-like_b-brl"/>
</dbReference>
<dbReference type="PROSITE" id="PS51384">
    <property type="entry name" value="FAD_FR"/>
    <property type="match status" value="1"/>
</dbReference>
<reference evidence="12 44" key="13">
    <citation type="submission" date="2020-02" db="EMBL/GenBank/DDBJ databases">
        <authorList>
            <person name="Ashton P.M."/>
            <person name="Dallman T."/>
            <person name="Nair S."/>
            <person name="De Pinna E."/>
            <person name="Peters T."/>
            <person name="Grant K."/>
        </authorList>
    </citation>
    <scope>NUCLEOTIDE SEQUENCE [LARGE SCALE GENOMIC DNA]</scope>
    <source>
        <strain evidence="12 44">188143</strain>
    </source>
</reference>
<comment type="cofactor">
    <cofactor evidence="9">
        <name>[2Fe-2S] cluster</name>
        <dbReference type="ChEBI" id="CHEBI:190135"/>
    </cofactor>
    <text evidence="9">Binds 1 2Fe-2S cluster.</text>
</comment>
<reference evidence="15 46" key="4">
    <citation type="journal article" date="2018" name="Genome Biol.">
        <title>SKESA: strategic k-mer extension for scrupulous assemblies.</title>
        <authorList>
            <person name="Souvorov A."/>
            <person name="Agarwala R."/>
            <person name="Lipman D.J."/>
        </authorList>
    </citation>
    <scope>NUCLEOTIDE SEQUENCE [LARGE SCALE GENOMIC DNA]</scope>
    <source>
        <strain evidence="16">SJP41</strain>
        <strain evidence="15 46">TW14994</strain>
    </source>
</reference>
<evidence type="ECO:0000313" key="13">
    <source>
        <dbReference type="EMBL" id="EFH6167738.1"/>
    </source>
</evidence>
<reference evidence="28 38" key="8">
    <citation type="submission" date="2018-12" db="EMBL/GenBank/DDBJ databases">
        <title>Food and Water Safety Consortium.</title>
        <authorList>
            <person name="Tyson S."/>
            <person name="Peterson C.-L."/>
            <person name="Olson A."/>
            <person name="Tyler S."/>
            <person name="Cabral J."/>
            <person name="Lynch T."/>
            <person name="Knox N."/>
            <person name="Van Domselaar G."/>
            <person name="Graham M."/>
        </authorList>
    </citation>
    <scope>NUCLEOTIDE SEQUENCE [LARGE SCALE GENOMIC DNA]</scope>
    <source>
        <strain evidence="28 38">FWSEC0419</strain>
    </source>
</reference>
<reference evidence="39 40" key="11">
    <citation type="submission" date="2019-12" db="EMBL/GenBank/DDBJ databases">
        <title>Enteriobacteria Tanzani isolates_8377-8380.</title>
        <authorList>
            <person name="Subbiah M."/>
            <person name="Call D."/>
        </authorList>
    </citation>
    <scope>NUCLEOTIDE SEQUENCE [LARGE SCALE GENOMIC DNA]</scope>
    <source>
        <strain evidence="19 40">8378wH8</strain>
        <strain evidence="18 39">8380wG1</strain>
    </source>
</reference>
<dbReference type="GO" id="GO:0016709">
    <property type="term" value="F:oxidoreductase activity, acting on paired donors, with incorporation or reduction of molecular oxygen, NAD(P)H as one donor, and incorporation of one atom of oxygen"/>
    <property type="evidence" value="ECO:0007669"/>
    <property type="project" value="UniProtKB-UniRule"/>
</dbReference>
<dbReference type="PROSITE" id="PS00197">
    <property type="entry name" value="2FE2S_FER_1"/>
    <property type="match status" value="1"/>
</dbReference>
<dbReference type="OMA" id="CGTCETD"/>
<reference evidence="22" key="3">
    <citation type="submission" date="2017-03" db="EMBL/GenBank/DDBJ databases">
        <title>The mobilome is the main driver of stx2-positive O26:H11 Escherichia coli strains evolution.</title>
        <authorList>
            <person name="Delannoy S."/>
            <person name="Mariani-Kurkdjian P."/>
            <person name="Webb H.E."/>
            <person name="Bonacorsi S."/>
            <person name="Fach P."/>
        </authorList>
    </citation>
    <scope>NUCLEOTIDE SEQUENCE</scope>
    <source>
        <strain evidence="22">34870</strain>
    </source>
</reference>
<evidence type="ECO:0000313" key="34">
    <source>
        <dbReference type="Proteomes" id="UP000255057"/>
    </source>
</evidence>
<dbReference type="Proteomes" id="UP000462410">
    <property type="component" value="Unassembled WGS sequence"/>
</dbReference>
<reference evidence="22 30" key="1">
    <citation type="journal article" date="2015" name="Genome Announc.">
        <title>Draft Genome Sequences of Human-Pathogenic Escherichia coli O26:H11 Strains Carrying the stx2 Gene Only and Circulating in France.</title>
        <authorList>
            <person name="Delannoy S."/>
            <person name="Mariani-Kurkdjian P."/>
            <person name="Bonacorsi S."/>
            <person name="Liguori S."/>
            <person name="Ison S.A."/>
            <person name="Fach P."/>
        </authorList>
    </citation>
    <scope>NUCLEOTIDE SEQUENCE [LARGE SCALE GENOMIC DNA]</scope>
    <source>
        <strain evidence="22 30">34870</strain>
    </source>
</reference>
<dbReference type="EMBL" id="UFZQ01000001">
    <property type="protein sequence ID" value="STE85770.1"/>
    <property type="molecule type" value="Genomic_DNA"/>
</dbReference>
<keyword evidence="8 9" id="KW-0411">Iron-sulfur</keyword>
<dbReference type="EMBL" id="DADPIR010000023">
    <property type="protein sequence ID" value="HAZ7493049.1"/>
    <property type="molecule type" value="Genomic_DNA"/>
</dbReference>
<evidence type="ECO:0000313" key="46">
    <source>
        <dbReference type="Proteomes" id="UP000842385"/>
    </source>
</evidence>
<dbReference type="Proteomes" id="UP000521994">
    <property type="component" value="Unassembled WGS sequence"/>
</dbReference>
<evidence type="ECO:0000256" key="3">
    <source>
        <dbReference type="ARBA" id="ARBA00022643"/>
    </source>
</evidence>
<evidence type="ECO:0000313" key="15">
    <source>
        <dbReference type="EMBL" id="HAI8956085.1"/>
    </source>
</evidence>
<dbReference type="Proteomes" id="UP000475070">
    <property type="component" value="Unassembled WGS sequence"/>
</dbReference>
<evidence type="ECO:0000313" key="24">
    <source>
        <dbReference type="EMBL" id="STE85770.1"/>
    </source>
</evidence>
<dbReference type="Proteomes" id="UP000490727">
    <property type="component" value="Unassembled WGS sequence"/>
</dbReference>
<dbReference type="EMBL" id="AASXRC010000001">
    <property type="protein sequence ID" value="EFI0211004.1"/>
    <property type="molecule type" value="Genomic_DNA"/>
</dbReference>
<sequence length="321" mass="35704">MSDYQMFEVQVSQVEPLTEQVKRFTLVATDGKPLPAFTGGSHIIVQMSDGDNQYSNAYSLLSSPHDTSCYQIAVRLEENSRGGSRFLHQQVKVGDRLTISTPNNLFALIPSARKHLFIAGGIGITPFLSHMAELQHSDVDWQLHYCSRNPESCAFRDELVQHPQAEKVHLHHSSTGTRLELARLLADIEPGTHVYTCGPEALNEAVRSEAARLDIVADTLHFEQFAIEDKTGDAFTLVLARSGKEFVVPEEMTILQVIENNKAAKVECLCREGVCGTCETAILEGEADHRDQYFSDEERASQQSMLICCSRAKGKRLVLDL</sequence>
<dbReference type="GO" id="GO:0051537">
    <property type="term" value="F:2 iron, 2 sulfur cluster binding"/>
    <property type="evidence" value="ECO:0007669"/>
    <property type="project" value="UniProtKB-UniRule"/>
</dbReference>
<evidence type="ECO:0000313" key="31">
    <source>
        <dbReference type="Proteomes" id="UP000218543"/>
    </source>
</evidence>
<dbReference type="SUPFAM" id="SSF63380">
    <property type="entry name" value="Riboflavin synthase domain-like"/>
    <property type="match status" value="1"/>
</dbReference>
<evidence type="ECO:0000313" key="40">
    <source>
        <dbReference type="Proteomes" id="UP000462410"/>
    </source>
</evidence>
<dbReference type="GO" id="GO:0046872">
    <property type="term" value="F:metal ion binding"/>
    <property type="evidence" value="ECO:0007669"/>
    <property type="project" value="UniProtKB-KW"/>
</dbReference>
<feature type="domain" description="FAD-binding FR-type" evidence="11">
    <location>
        <begin position="4"/>
        <end position="109"/>
    </location>
</feature>
<dbReference type="Proteomes" id="UP000868636">
    <property type="component" value="Unassembled WGS sequence"/>
</dbReference>
<evidence type="ECO:0000313" key="37">
    <source>
        <dbReference type="Proteomes" id="UP000281521"/>
    </source>
</evidence>
<dbReference type="Proteomes" id="UP000255057">
    <property type="component" value="Unassembled WGS sequence"/>
</dbReference>
<evidence type="ECO:0000313" key="21">
    <source>
        <dbReference type="EMBL" id="PAU25515.1"/>
    </source>
</evidence>
<reference evidence="29 37" key="7">
    <citation type="submission" date="2018-10" db="EMBL/GenBank/DDBJ databases">
        <authorList>
            <person name="Noll B N."/>
        </authorList>
    </citation>
    <scope>NUCLEOTIDE SEQUENCE [LARGE SCALE GENOMIC DNA]</scope>
    <source>
        <strain evidence="29">Ecoli022</strain>
    </source>
</reference>
<dbReference type="Pfam" id="PF00111">
    <property type="entry name" value="Fer2"/>
    <property type="match status" value="1"/>
</dbReference>
<keyword evidence="5 9" id="KW-0479">Metal-binding</keyword>
<evidence type="ECO:0000313" key="28">
    <source>
        <dbReference type="EMBL" id="TJF63380.1"/>
    </source>
</evidence>
<dbReference type="PANTHER" id="PTHR47354:SF1">
    <property type="entry name" value="CARNITINE MONOOXYGENASE REDUCTASE SUBUNIT"/>
    <property type="match status" value="1"/>
</dbReference>
<dbReference type="EMBL" id="UGEB01000001">
    <property type="protein sequence ID" value="STK91093.1"/>
    <property type="molecule type" value="Genomic_DNA"/>
</dbReference>
<feature type="binding site" evidence="9">
    <location>
        <position position="275"/>
    </location>
    <ligand>
        <name>[2Fe-2S] cluster</name>
        <dbReference type="ChEBI" id="CHEBI:190135"/>
    </ligand>
</feature>